<dbReference type="STRING" id="1618350.UR67_C0003G0075"/>
<accession>A0A0G0ER75</accession>
<sequence length="226" mass="25796">MNKQKKPKLKLNRKYLIYISNFLIISGVIYLFLIFFPIIKPEIEYQLHRLFKSNNQESSNLNSDESTNSVKIPIEKPLSVTPVSTEFGIIIEKINLNTDFQPDIDISTREGYWQALENGVAHAKGTKYPGQIGNAYLFAHSTVDPLNISKYNAVFTLLHQLEKGDSIVTFYKGTRYNYIVDSKDIVDPTNIEPLTRDFAEPVITLQTCYPPGTSLKRLIITAKMEE</sequence>
<dbReference type="InterPro" id="IPR005754">
    <property type="entry name" value="Sortase"/>
</dbReference>
<dbReference type="AlphaFoldDB" id="A0A0G0ER75"/>
<organism evidence="3 4">
    <name type="scientific">candidate division CPR3 bacterium GW2011_GWF2_35_18</name>
    <dbReference type="NCBI Taxonomy" id="1618350"/>
    <lineage>
        <taxon>Bacteria</taxon>
        <taxon>Bacteria division CPR3</taxon>
    </lineage>
</organism>
<evidence type="ECO:0000313" key="3">
    <source>
        <dbReference type="EMBL" id="KKP69797.1"/>
    </source>
</evidence>
<protein>
    <submittedName>
        <fullName evidence="3">Sortase family protein</fullName>
    </submittedName>
</protein>
<keyword evidence="2" id="KW-0472">Membrane</keyword>
<evidence type="ECO:0000256" key="1">
    <source>
        <dbReference type="ARBA" id="ARBA00022801"/>
    </source>
</evidence>
<dbReference type="InterPro" id="IPR042003">
    <property type="entry name" value="Sortase_E"/>
</dbReference>
<dbReference type="GO" id="GO:0016787">
    <property type="term" value="F:hydrolase activity"/>
    <property type="evidence" value="ECO:0007669"/>
    <property type="project" value="UniProtKB-KW"/>
</dbReference>
<evidence type="ECO:0000313" key="4">
    <source>
        <dbReference type="Proteomes" id="UP000034581"/>
    </source>
</evidence>
<dbReference type="SUPFAM" id="SSF63817">
    <property type="entry name" value="Sortase"/>
    <property type="match status" value="1"/>
</dbReference>
<gene>
    <name evidence="3" type="ORF">UR67_C0003G0075</name>
</gene>
<dbReference type="Proteomes" id="UP000034581">
    <property type="component" value="Unassembled WGS sequence"/>
</dbReference>
<dbReference type="Pfam" id="PF04203">
    <property type="entry name" value="Sortase"/>
    <property type="match status" value="1"/>
</dbReference>
<proteinExistence type="predicted"/>
<comment type="caution">
    <text evidence="3">The sequence shown here is derived from an EMBL/GenBank/DDBJ whole genome shotgun (WGS) entry which is preliminary data.</text>
</comment>
<name>A0A0G0ER75_UNCC3</name>
<dbReference type="CDD" id="cd05830">
    <property type="entry name" value="Sortase_E"/>
    <property type="match status" value="1"/>
</dbReference>
<reference evidence="3 4" key="1">
    <citation type="journal article" date="2015" name="Nature">
        <title>rRNA introns, odd ribosomes, and small enigmatic genomes across a large radiation of phyla.</title>
        <authorList>
            <person name="Brown C.T."/>
            <person name="Hug L.A."/>
            <person name="Thomas B.C."/>
            <person name="Sharon I."/>
            <person name="Castelle C.J."/>
            <person name="Singh A."/>
            <person name="Wilkins M.J."/>
            <person name="Williams K.H."/>
            <person name="Banfield J.F."/>
        </authorList>
    </citation>
    <scope>NUCLEOTIDE SEQUENCE [LARGE SCALE GENOMIC DNA]</scope>
</reference>
<keyword evidence="2" id="KW-0812">Transmembrane</keyword>
<dbReference type="NCBIfam" id="TIGR01076">
    <property type="entry name" value="sortase_fam"/>
    <property type="match status" value="1"/>
</dbReference>
<keyword evidence="2" id="KW-1133">Transmembrane helix</keyword>
<evidence type="ECO:0000256" key="2">
    <source>
        <dbReference type="SAM" id="Phobius"/>
    </source>
</evidence>
<feature type="transmembrane region" description="Helical" evidence="2">
    <location>
        <begin position="15"/>
        <end position="39"/>
    </location>
</feature>
<dbReference type="Gene3D" id="2.40.260.10">
    <property type="entry name" value="Sortase"/>
    <property type="match status" value="1"/>
</dbReference>
<dbReference type="EMBL" id="LBQB01000003">
    <property type="protein sequence ID" value="KKP69797.1"/>
    <property type="molecule type" value="Genomic_DNA"/>
</dbReference>
<keyword evidence="1" id="KW-0378">Hydrolase</keyword>
<dbReference type="InterPro" id="IPR023365">
    <property type="entry name" value="Sortase_dom-sf"/>
</dbReference>